<reference evidence="2" key="1">
    <citation type="submission" date="2015-07" db="EMBL/GenBank/DDBJ databases">
        <title>Near-Complete Genome Sequence of the Cellulolytic Bacterium Bacteroides (Pseudobacteroides) cellulosolvens ATCC 35603.</title>
        <authorList>
            <person name="Dassa B."/>
            <person name="Utturkar S.M."/>
            <person name="Klingeman D.M."/>
            <person name="Hurt R.A."/>
            <person name="Keller M."/>
            <person name="Xu J."/>
            <person name="Reddy Y.H.K."/>
            <person name="Borovok I."/>
            <person name="Grinberg I.R."/>
            <person name="Lamed R."/>
            <person name="Zhivin O."/>
            <person name="Bayer E.A."/>
            <person name="Brown S.D."/>
        </authorList>
    </citation>
    <scope>NUCLEOTIDE SEQUENCE [LARGE SCALE GENOMIC DNA]</scope>
    <source>
        <strain evidence="2">DSM 2933</strain>
    </source>
</reference>
<accession>A0A0L6JWX1</accession>
<dbReference type="AlphaFoldDB" id="A0A0L6JWX1"/>
<proteinExistence type="predicted"/>
<dbReference type="EMBL" id="LGTC01000001">
    <property type="protein sequence ID" value="KNY30105.1"/>
    <property type="molecule type" value="Genomic_DNA"/>
</dbReference>
<organism evidence="1 2">
    <name type="scientific">Pseudobacteroides cellulosolvens ATCC 35603 = DSM 2933</name>
    <dbReference type="NCBI Taxonomy" id="398512"/>
    <lineage>
        <taxon>Bacteria</taxon>
        <taxon>Bacillati</taxon>
        <taxon>Bacillota</taxon>
        <taxon>Clostridia</taxon>
        <taxon>Eubacteriales</taxon>
        <taxon>Oscillospiraceae</taxon>
        <taxon>Pseudobacteroides</taxon>
    </lineage>
</organism>
<evidence type="ECO:0000313" key="1">
    <source>
        <dbReference type="EMBL" id="KNY30105.1"/>
    </source>
</evidence>
<dbReference type="RefSeq" id="WP_036945572.1">
    <property type="nucleotide sequence ID" value="NZ_JQKC01000058.1"/>
</dbReference>
<protein>
    <submittedName>
        <fullName evidence="1">Uncharacterized protein</fullName>
    </submittedName>
</protein>
<dbReference type="Proteomes" id="UP000036923">
    <property type="component" value="Unassembled WGS sequence"/>
</dbReference>
<name>A0A0L6JWX1_9FIRM</name>
<sequence length="68" mass="7924">MTTYFNGLGKRNEIYNQGAHIIMNNILNSIAYKLNILADSLSYEPSMDWSKHWLNPLLPKCRKRLCPL</sequence>
<keyword evidence="2" id="KW-1185">Reference proteome</keyword>
<gene>
    <name evidence="1" type="ORF">Bccel_5382</name>
</gene>
<comment type="caution">
    <text evidence="1">The sequence shown here is derived from an EMBL/GenBank/DDBJ whole genome shotgun (WGS) entry which is preliminary data.</text>
</comment>
<evidence type="ECO:0000313" key="2">
    <source>
        <dbReference type="Proteomes" id="UP000036923"/>
    </source>
</evidence>